<evidence type="ECO:0000256" key="2">
    <source>
        <dbReference type="SAM" id="MobiDB-lite"/>
    </source>
</evidence>
<dbReference type="PANTHER" id="PTHR47245">
    <property type="entry name" value="PEPTIDYLPROLYL ISOMERASE"/>
    <property type="match status" value="1"/>
</dbReference>
<organism evidence="5 6">
    <name type="scientific">Amycolatopsis acidiphila</name>
    <dbReference type="NCBI Taxonomy" id="715473"/>
    <lineage>
        <taxon>Bacteria</taxon>
        <taxon>Bacillati</taxon>
        <taxon>Actinomycetota</taxon>
        <taxon>Actinomycetes</taxon>
        <taxon>Pseudonocardiales</taxon>
        <taxon>Pseudonocardiaceae</taxon>
        <taxon>Amycolatopsis</taxon>
    </lineage>
</organism>
<dbReference type="Gene3D" id="1.10.4030.10">
    <property type="entry name" value="Porin chaperone SurA, peptide-binding domain"/>
    <property type="match status" value="1"/>
</dbReference>
<reference evidence="5 6" key="1">
    <citation type="submission" date="2019-07" db="EMBL/GenBank/DDBJ databases">
        <title>New species of Amycolatopsis and Streptomyces.</title>
        <authorList>
            <person name="Duangmal K."/>
            <person name="Teo W.F.A."/>
            <person name="Lipun K."/>
        </authorList>
    </citation>
    <scope>NUCLEOTIDE SEQUENCE [LARGE SCALE GENOMIC DNA]</scope>
    <source>
        <strain evidence="5 6">JCM 30562</strain>
    </source>
</reference>
<keyword evidence="3" id="KW-0812">Transmembrane</keyword>
<dbReference type="RefSeq" id="WP_144643515.1">
    <property type="nucleotide sequence ID" value="NZ_BNAX01000029.1"/>
</dbReference>
<evidence type="ECO:0000313" key="6">
    <source>
        <dbReference type="Proteomes" id="UP000318578"/>
    </source>
</evidence>
<dbReference type="InterPro" id="IPR027304">
    <property type="entry name" value="Trigger_fact/SurA_dom_sf"/>
</dbReference>
<sequence>MEDDAEDAGTVRTLAEPDDDPVADEEGAGEREQMAEDGESDVAEELDEDTESRSGTDEPGRRLWQPRFGARALGWLRSIRLPRGRKGRVLLTVVVLMVAGGGTGGYFWWNAGRLPDGVAFRVGDQNVSVDQLNAEADKLRLFFGVQPPSDPAKAGDFRRTMAKAYAVQLILEQQVRQQGIVIADKTAQDALTGYISQQVGDGADARDTFLKQLAAAGTSEQAVLDQIKDMLAVNALFSRQTRGISVSDQEVRQAFDQRRASLATPEKRDIKNIVVSTQDQANQVLTQLAGGAVFEDVARTSSLDDQTRGAGGDLGQVAASQLDDTYAKAAFAAPPNGVFGPVQTQYGWNIGKVASITPAVPAEFDSVQAQVKQQLIDEQASGRWRDWLGQRIREAAVQYADDYRPADPDSPPPTAATGQPEPAGQPGS</sequence>
<dbReference type="OrthoDB" id="3772768at2"/>
<dbReference type="PROSITE" id="PS01096">
    <property type="entry name" value="PPIC_PPIASE_1"/>
    <property type="match status" value="1"/>
</dbReference>
<dbReference type="SUPFAM" id="SSF109998">
    <property type="entry name" value="Triger factor/SurA peptide-binding domain-like"/>
    <property type="match status" value="1"/>
</dbReference>
<dbReference type="AlphaFoldDB" id="A0A557ZZX4"/>
<feature type="compositionally biased region" description="Acidic residues" evidence="2">
    <location>
        <begin position="16"/>
        <end position="27"/>
    </location>
</feature>
<dbReference type="InterPro" id="IPR023058">
    <property type="entry name" value="PPIase_PpiC_CS"/>
</dbReference>
<feature type="transmembrane region" description="Helical" evidence="3">
    <location>
        <begin position="89"/>
        <end position="109"/>
    </location>
</feature>
<dbReference type="Pfam" id="PF13624">
    <property type="entry name" value="SurA_N_3"/>
    <property type="match status" value="1"/>
</dbReference>
<dbReference type="InterPro" id="IPR046357">
    <property type="entry name" value="PPIase_dom_sf"/>
</dbReference>
<dbReference type="PANTHER" id="PTHR47245:SF2">
    <property type="entry name" value="PEPTIDYL-PROLYL CIS-TRANS ISOMERASE HP_0175-RELATED"/>
    <property type="match status" value="1"/>
</dbReference>
<dbReference type="Gene3D" id="3.10.50.40">
    <property type="match status" value="1"/>
</dbReference>
<feature type="region of interest" description="Disordered" evidence="2">
    <location>
        <begin position="398"/>
        <end position="428"/>
    </location>
</feature>
<feature type="domain" description="PpiC" evidence="4">
    <location>
        <begin position="265"/>
        <end position="355"/>
    </location>
</feature>
<evidence type="ECO:0000256" key="3">
    <source>
        <dbReference type="SAM" id="Phobius"/>
    </source>
</evidence>
<proteinExistence type="predicted"/>
<keyword evidence="6" id="KW-1185">Reference proteome</keyword>
<dbReference type="SUPFAM" id="SSF54534">
    <property type="entry name" value="FKBP-like"/>
    <property type="match status" value="1"/>
</dbReference>
<dbReference type="GO" id="GO:0003755">
    <property type="term" value="F:peptidyl-prolyl cis-trans isomerase activity"/>
    <property type="evidence" value="ECO:0007669"/>
    <property type="project" value="UniProtKB-KW"/>
</dbReference>
<accession>A0A557ZZX4</accession>
<dbReference type="InterPro" id="IPR000297">
    <property type="entry name" value="PPIase_PpiC"/>
</dbReference>
<evidence type="ECO:0000256" key="1">
    <source>
        <dbReference type="PROSITE-ProRule" id="PRU00278"/>
    </source>
</evidence>
<keyword evidence="1" id="KW-0697">Rotamase</keyword>
<feature type="compositionally biased region" description="Basic and acidic residues" evidence="2">
    <location>
        <begin position="51"/>
        <end position="61"/>
    </location>
</feature>
<feature type="region of interest" description="Disordered" evidence="2">
    <location>
        <begin position="1"/>
        <end position="62"/>
    </location>
</feature>
<evidence type="ECO:0000313" key="5">
    <source>
        <dbReference type="EMBL" id="TVT17541.1"/>
    </source>
</evidence>
<evidence type="ECO:0000259" key="4">
    <source>
        <dbReference type="PROSITE" id="PS50198"/>
    </source>
</evidence>
<dbReference type="Proteomes" id="UP000318578">
    <property type="component" value="Unassembled WGS sequence"/>
</dbReference>
<gene>
    <name evidence="5" type="ORF">FNH06_31140</name>
</gene>
<dbReference type="PROSITE" id="PS50198">
    <property type="entry name" value="PPIC_PPIASE_2"/>
    <property type="match status" value="1"/>
</dbReference>
<keyword evidence="1 5" id="KW-0413">Isomerase</keyword>
<keyword evidence="3" id="KW-1133">Transmembrane helix</keyword>
<keyword evidence="3" id="KW-0472">Membrane</keyword>
<protein>
    <submittedName>
        <fullName evidence="5">Parvulin peptidyl-prolyl isomerase</fullName>
    </submittedName>
</protein>
<dbReference type="Pfam" id="PF13145">
    <property type="entry name" value="Rotamase_2"/>
    <property type="match status" value="1"/>
</dbReference>
<dbReference type="EMBL" id="VJZA01000077">
    <property type="protein sequence ID" value="TVT17541.1"/>
    <property type="molecule type" value="Genomic_DNA"/>
</dbReference>
<feature type="compositionally biased region" description="Acidic residues" evidence="2">
    <location>
        <begin position="35"/>
        <end position="50"/>
    </location>
</feature>
<dbReference type="InterPro" id="IPR050245">
    <property type="entry name" value="PrsA_foldase"/>
</dbReference>
<comment type="caution">
    <text evidence="5">The sequence shown here is derived from an EMBL/GenBank/DDBJ whole genome shotgun (WGS) entry which is preliminary data.</text>
</comment>
<name>A0A557ZZX4_9PSEU</name>